<proteinExistence type="predicted"/>
<dbReference type="RefSeq" id="WP_169068738.1">
    <property type="nucleotide sequence ID" value="NZ_SPMY01000127.1"/>
</dbReference>
<organism evidence="2 3">
    <name type="scientific">Candidatus Accumulibacter phosphatis</name>
    <dbReference type="NCBI Taxonomy" id="327160"/>
    <lineage>
        <taxon>Bacteria</taxon>
        <taxon>Pseudomonadati</taxon>
        <taxon>Pseudomonadota</taxon>
        <taxon>Betaproteobacteria</taxon>
        <taxon>Candidatus Accumulibacter</taxon>
    </lineage>
</organism>
<evidence type="ECO:0000313" key="2">
    <source>
        <dbReference type="EMBL" id="NMQ30347.1"/>
    </source>
</evidence>
<dbReference type="EMBL" id="SPMY01000127">
    <property type="protein sequence ID" value="NMQ30347.1"/>
    <property type="molecule type" value="Genomic_DNA"/>
</dbReference>
<feature type="compositionally biased region" description="Basic and acidic residues" evidence="1">
    <location>
        <begin position="263"/>
        <end position="282"/>
    </location>
</feature>
<comment type="caution">
    <text evidence="2">The sequence shown here is derived from an EMBL/GenBank/DDBJ whole genome shotgun (WGS) entry which is preliminary data.</text>
</comment>
<feature type="region of interest" description="Disordered" evidence="1">
    <location>
        <begin position="263"/>
        <end position="296"/>
    </location>
</feature>
<evidence type="ECO:0000256" key="1">
    <source>
        <dbReference type="SAM" id="MobiDB-lite"/>
    </source>
</evidence>
<evidence type="ECO:0000313" key="3">
    <source>
        <dbReference type="Proteomes" id="UP000749010"/>
    </source>
</evidence>
<sequence>MINGNGSADAGEPIAEALRLLDLFASVGAEAFDITHTNLQQEKRGFRPAQSLAQARQSMPYLVPSAARRQNNLIVRPRAGDGVTLVQLDDLAPDALARIAPAAFLILRTSPRGQQAWVAVTSAPRGFAARLKEGTGADKEASGATRVAGTANFKPAYAPNFPRILIDAAQPGLRVTTQTLDAMGVVAPARPVPAAPPPAVASSGGLRTRKWPSYARCLEGAPLGSGGSPKRTSADFIWCKIALSWGHGIEATAERLLEESAKARENGEAYARKTAEHADYAARQRNALPPGRPARG</sequence>
<evidence type="ECO:0008006" key="4">
    <source>
        <dbReference type="Google" id="ProtNLM"/>
    </source>
</evidence>
<keyword evidence="3" id="KW-1185">Reference proteome</keyword>
<reference evidence="2 3" key="1">
    <citation type="submission" date="2019-03" db="EMBL/GenBank/DDBJ databases">
        <title>Metabolic reconstructions from genomes of highly enriched 'Candidatus Accumulibacter' and 'Candidatus Competibacter' bioreactor populations.</title>
        <authorList>
            <person name="Annavajhala M.K."/>
            <person name="Welles L."/>
            <person name="Abbas B."/>
            <person name="Sorokin D."/>
            <person name="Park H."/>
            <person name="Van Loosdrecht M."/>
            <person name="Chandran K."/>
        </authorList>
    </citation>
    <scope>NUCLEOTIDE SEQUENCE [LARGE SCALE GENOMIC DNA]</scope>
    <source>
        <strain evidence="2 3">SBR_S</strain>
    </source>
</reference>
<dbReference type="Proteomes" id="UP000749010">
    <property type="component" value="Unassembled WGS sequence"/>
</dbReference>
<dbReference type="Gene3D" id="3.30.70.1790">
    <property type="entry name" value="RepB DNA-primase, N-terminal domain"/>
    <property type="match status" value="1"/>
</dbReference>
<gene>
    <name evidence="2" type="ORF">E4Q23_22850</name>
</gene>
<name>A0ABX1U1E1_9PROT</name>
<protein>
    <recommendedName>
        <fullName evidence="4">RepB-like DNA primase domain-containing protein</fullName>
    </recommendedName>
</protein>
<accession>A0ABX1U1E1</accession>